<evidence type="ECO:0000256" key="6">
    <source>
        <dbReference type="ARBA" id="ARBA00022967"/>
    </source>
</evidence>
<evidence type="ECO:0000256" key="1">
    <source>
        <dbReference type="ARBA" id="ARBA00022448"/>
    </source>
</evidence>
<organism evidence="10 11">
    <name type="scientific">Bacillus infantis</name>
    <dbReference type="NCBI Taxonomy" id="324767"/>
    <lineage>
        <taxon>Bacteria</taxon>
        <taxon>Bacillati</taxon>
        <taxon>Bacillota</taxon>
        <taxon>Bacilli</taxon>
        <taxon>Bacillales</taxon>
        <taxon>Bacillaceae</taxon>
        <taxon>Bacillus</taxon>
    </lineage>
</organism>
<feature type="transmembrane region" description="Helical" evidence="9">
    <location>
        <begin position="247"/>
        <end position="264"/>
    </location>
</feature>
<feature type="transmembrane region" description="Helical" evidence="9">
    <location>
        <begin position="141"/>
        <end position="160"/>
    </location>
</feature>
<dbReference type="GO" id="GO:0055085">
    <property type="term" value="P:transmembrane transport"/>
    <property type="evidence" value="ECO:0007669"/>
    <property type="project" value="InterPro"/>
</dbReference>
<feature type="transmembrane region" description="Helical" evidence="9">
    <location>
        <begin position="167"/>
        <end position="185"/>
    </location>
</feature>
<keyword evidence="6" id="KW-1278">Translocase</keyword>
<evidence type="ECO:0000256" key="2">
    <source>
        <dbReference type="ARBA" id="ARBA00022553"/>
    </source>
</evidence>
<gene>
    <name evidence="10" type="ORF">FZD47_20585</name>
</gene>
<keyword evidence="8 9" id="KW-0472">Membrane</keyword>
<evidence type="ECO:0000313" key="10">
    <source>
        <dbReference type="EMBL" id="TYS60608.1"/>
    </source>
</evidence>
<keyword evidence="2" id="KW-0597">Phosphoprotein</keyword>
<feature type="transmembrane region" description="Helical" evidence="9">
    <location>
        <begin position="91"/>
        <end position="108"/>
    </location>
</feature>
<keyword evidence="5 9" id="KW-0812">Transmembrane</keyword>
<reference evidence="10 11" key="1">
    <citation type="submission" date="2019-08" db="EMBL/GenBank/DDBJ databases">
        <title>Bacillus genomes from the desert of Cuatro Cienegas, Coahuila.</title>
        <authorList>
            <person name="Olmedo-Alvarez G."/>
        </authorList>
    </citation>
    <scope>NUCLEOTIDE SEQUENCE [LARGE SCALE GENOMIC DNA]</scope>
    <source>
        <strain evidence="10 11">CH37_1T</strain>
    </source>
</reference>
<evidence type="ECO:0000256" key="3">
    <source>
        <dbReference type="ARBA" id="ARBA00022630"/>
    </source>
</evidence>
<dbReference type="Proteomes" id="UP000323732">
    <property type="component" value="Unassembled WGS sequence"/>
</dbReference>
<evidence type="ECO:0000256" key="4">
    <source>
        <dbReference type="ARBA" id="ARBA00022643"/>
    </source>
</evidence>
<dbReference type="Pfam" id="PF03116">
    <property type="entry name" value="NQR2_RnfD_RnfE"/>
    <property type="match status" value="1"/>
</dbReference>
<keyword evidence="3" id="KW-0285">Flavoprotein</keyword>
<keyword evidence="4" id="KW-0288">FMN</keyword>
<evidence type="ECO:0000313" key="11">
    <source>
        <dbReference type="Proteomes" id="UP000323732"/>
    </source>
</evidence>
<evidence type="ECO:0000256" key="7">
    <source>
        <dbReference type="ARBA" id="ARBA00022989"/>
    </source>
</evidence>
<name>A0A5D4SEC7_9BACI</name>
<keyword evidence="1" id="KW-0813">Transport</keyword>
<protein>
    <submittedName>
        <fullName evidence="10">RnfABCDGE type electron transport complex subunit D</fullName>
    </submittedName>
</protein>
<evidence type="ECO:0000256" key="8">
    <source>
        <dbReference type="ARBA" id="ARBA00023136"/>
    </source>
</evidence>
<feature type="transmembrane region" description="Helical" evidence="9">
    <location>
        <begin position="222"/>
        <end position="241"/>
    </location>
</feature>
<feature type="transmembrane region" description="Helical" evidence="9">
    <location>
        <begin position="115"/>
        <end position="135"/>
    </location>
</feature>
<feature type="transmembrane region" description="Helical" evidence="9">
    <location>
        <begin position="21"/>
        <end position="40"/>
    </location>
</feature>
<feature type="transmembrane region" description="Helical" evidence="9">
    <location>
        <begin position="46"/>
        <end position="62"/>
    </location>
</feature>
<accession>A0A5D4SEC7</accession>
<dbReference type="GO" id="GO:0005886">
    <property type="term" value="C:plasma membrane"/>
    <property type="evidence" value="ECO:0007669"/>
    <property type="project" value="TreeGrafter"/>
</dbReference>
<evidence type="ECO:0000256" key="9">
    <source>
        <dbReference type="SAM" id="Phobius"/>
    </source>
</evidence>
<dbReference type="PANTHER" id="PTHR30578">
    <property type="entry name" value="ELECTRON TRANSPORT COMPLEX PROTEIN RNFD"/>
    <property type="match status" value="1"/>
</dbReference>
<feature type="transmembrane region" description="Helical" evidence="9">
    <location>
        <begin position="191"/>
        <end position="210"/>
    </location>
</feature>
<evidence type="ECO:0000256" key="5">
    <source>
        <dbReference type="ARBA" id="ARBA00022692"/>
    </source>
</evidence>
<dbReference type="EMBL" id="VTES01000006">
    <property type="protein sequence ID" value="TYS60608.1"/>
    <property type="molecule type" value="Genomic_DNA"/>
</dbReference>
<sequence length="269" mass="30334">MNSSNSPSITSWSDYKIDPRYFLLAFLASFFIAGQVYLGFFQTWDALILSVSTTVITELILVRIIYKKWQFPLSALITGTGISLLLSSHVLWPYVLASFLAIFLKFTVRFKGGHVFNPNNLALVILLFFLPQYAVSTPKQWSNGFGIMLLILLLGLIVAYSANRLDTVVAFLVGFFVFSLVRHYFFGEPLLGAMGPLWGASLQLFTFYMITDPKTTPGSRKARIIFAIMVALVDSILRTLSITNSQFYASFLISLLFTMPYRAYSKKLK</sequence>
<comment type="caution">
    <text evidence="10">The sequence shown here is derived from an EMBL/GenBank/DDBJ whole genome shotgun (WGS) entry which is preliminary data.</text>
</comment>
<proteinExistence type="predicted"/>
<keyword evidence="7 9" id="KW-1133">Transmembrane helix</keyword>
<dbReference type="RefSeq" id="WP_148950755.1">
    <property type="nucleotide sequence ID" value="NZ_VTES01000006.1"/>
</dbReference>
<dbReference type="InterPro" id="IPR004338">
    <property type="entry name" value="NqrB/RnfD"/>
</dbReference>
<dbReference type="PANTHER" id="PTHR30578:SF0">
    <property type="entry name" value="ION-TRANSLOCATING OXIDOREDUCTASE COMPLEX SUBUNIT D"/>
    <property type="match status" value="1"/>
</dbReference>
<dbReference type="AlphaFoldDB" id="A0A5D4SEC7"/>